<dbReference type="AlphaFoldDB" id="A0A7W5B3E2"/>
<gene>
    <name evidence="1" type="ORF">FHS18_005813</name>
</gene>
<evidence type="ECO:0000313" key="1">
    <source>
        <dbReference type="EMBL" id="MBB3113700.1"/>
    </source>
</evidence>
<organism evidence="1 2">
    <name type="scientific">Paenibacillus phyllosphaerae</name>
    <dbReference type="NCBI Taxonomy" id="274593"/>
    <lineage>
        <taxon>Bacteria</taxon>
        <taxon>Bacillati</taxon>
        <taxon>Bacillota</taxon>
        <taxon>Bacilli</taxon>
        <taxon>Bacillales</taxon>
        <taxon>Paenibacillaceae</taxon>
        <taxon>Paenibacillus</taxon>
    </lineage>
</organism>
<sequence length="118" mass="13107">MSDDGLAPDKRVPICVGFDLGSIDEVVFQIDIFFFGEKLKNGGENRLQHVFHSLGTEAINGMEIWTLSSGKPHEHDILAPGFGDLARGIDALCVRIDDDFHKHLRVIAVPAVRRGKLW</sequence>
<proteinExistence type="predicted"/>
<evidence type="ECO:0000313" key="2">
    <source>
        <dbReference type="Proteomes" id="UP000570361"/>
    </source>
</evidence>
<dbReference type="EMBL" id="JACHXK010000021">
    <property type="protein sequence ID" value="MBB3113700.1"/>
    <property type="molecule type" value="Genomic_DNA"/>
</dbReference>
<keyword evidence="2" id="KW-1185">Reference proteome</keyword>
<reference evidence="1 2" key="1">
    <citation type="submission" date="2020-08" db="EMBL/GenBank/DDBJ databases">
        <title>Genomic Encyclopedia of Type Strains, Phase III (KMG-III): the genomes of soil and plant-associated and newly described type strains.</title>
        <authorList>
            <person name="Whitman W."/>
        </authorList>
    </citation>
    <scope>NUCLEOTIDE SEQUENCE [LARGE SCALE GENOMIC DNA]</scope>
    <source>
        <strain evidence="1 2">CECT 5862</strain>
    </source>
</reference>
<accession>A0A7W5B3E2</accession>
<name>A0A7W5B3E2_9BACL</name>
<dbReference type="Proteomes" id="UP000570361">
    <property type="component" value="Unassembled WGS sequence"/>
</dbReference>
<comment type="caution">
    <text evidence="1">The sequence shown here is derived from an EMBL/GenBank/DDBJ whole genome shotgun (WGS) entry which is preliminary data.</text>
</comment>
<protein>
    <submittedName>
        <fullName evidence="1">Uncharacterized protein</fullName>
    </submittedName>
</protein>